<dbReference type="AlphaFoldDB" id="A0A382FW19"/>
<evidence type="ECO:0000313" key="1">
    <source>
        <dbReference type="EMBL" id="SVB66574.1"/>
    </source>
</evidence>
<name>A0A382FW19_9ZZZZ</name>
<gene>
    <name evidence="1" type="ORF">METZ01_LOCUS219428</name>
</gene>
<organism evidence="1">
    <name type="scientific">marine metagenome</name>
    <dbReference type="NCBI Taxonomy" id="408172"/>
    <lineage>
        <taxon>unclassified sequences</taxon>
        <taxon>metagenomes</taxon>
        <taxon>ecological metagenomes</taxon>
    </lineage>
</organism>
<sequence>MYQKFYGLLLVISLLHPSYWSLTNLGYVRKITIPDFLPSLINKLQGLLKHSRGWQAGRDSSLYNVKA</sequence>
<reference evidence="1" key="1">
    <citation type="submission" date="2018-05" db="EMBL/GenBank/DDBJ databases">
        <authorList>
            <person name="Lanie J.A."/>
            <person name="Ng W.-L."/>
            <person name="Kazmierczak K.M."/>
            <person name="Andrzejewski T.M."/>
            <person name="Davidsen T.M."/>
            <person name="Wayne K.J."/>
            <person name="Tettelin H."/>
            <person name="Glass J.I."/>
            <person name="Rusch D."/>
            <person name="Podicherti R."/>
            <person name="Tsui H.-C.T."/>
            <person name="Winkler M.E."/>
        </authorList>
    </citation>
    <scope>NUCLEOTIDE SEQUENCE</scope>
</reference>
<feature type="non-terminal residue" evidence="1">
    <location>
        <position position="67"/>
    </location>
</feature>
<accession>A0A382FW19</accession>
<proteinExistence type="predicted"/>
<dbReference type="EMBL" id="UINC01051889">
    <property type="protein sequence ID" value="SVB66574.1"/>
    <property type="molecule type" value="Genomic_DNA"/>
</dbReference>
<protein>
    <submittedName>
        <fullName evidence="1">Uncharacterized protein</fullName>
    </submittedName>
</protein>